<sequence>MARGDRVKLENADWCKNCGICISVCPTNVLIKGRDRVKIDDLEKCIGCQNCELICPDFVLKVVTQDEN</sequence>
<keyword evidence="4" id="KW-0411">Iron-sulfur</keyword>
<dbReference type="InterPro" id="IPR017900">
    <property type="entry name" value="4Fe4S_Fe_S_CS"/>
</dbReference>
<dbReference type="Proteomes" id="UP000295472">
    <property type="component" value="Unassembled WGS sequence"/>
</dbReference>
<keyword evidence="2" id="KW-0479">Metal-binding</keyword>
<dbReference type="GO" id="GO:0051539">
    <property type="term" value="F:4 iron, 4 sulfur cluster binding"/>
    <property type="evidence" value="ECO:0007669"/>
    <property type="project" value="UniProtKB-KW"/>
</dbReference>
<feature type="domain" description="4Fe-4S ferredoxin-type" evidence="5">
    <location>
        <begin position="5"/>
        <end position="34"/>
    </location>
</feature>
<keyword evidence="1" id="KW-0004">4Fe-4S</keyword>
<dbReference type="EMBL" id="SOEF01000020">
    <property type="protein sequence ID" value="TDX42424.1"/>
    <property type="molecule type" value="Genomic_DNA"/>
</dbReference>
<dbReference type="PROSITE" id="PS00198">
    <property type="entry name" value="4FE4S_FER_1"/>
    <property type="match status" value="1"/>
</dbReference>
<evidence type="ECO:0000256" key="4">
    <source>
        <dbReference type="ARBA" id="ARBA00023014"/>
    </source>
</evidence>
<dbReference type="GeneID" id="57013054"/>
<reference evidence="6 7" key="1">
    <citation type="submission" date="2019-03" db="EMBL/GenBank/DDBJ databases">
        <title>Subsurface microbial communities from deep shales in Ohio and West Virginia, USA.</title>
        <authorList>
            <person name="Wrighton K."/>
        </authorList>
    </citation>
    <scope>NUCLEOTIDE SEQUENCE [LARGE SCALE GENOMIC DNA]</scope>
    <source>
        <strain evidence="6 7">DSMZ 11287</strain>
    </source>
</reference>
<accession>A0A4R8GHR8</accession>
<evidence type="ECO:0000256" key="2">
    <source>
        <dbReference type="ARBA" id="ARBA00022723"/>
    </source>
</evidence>
<organism evidence="6 7">
    <name type="scientific">Halanaerobium congolense</name>
    <dbReference type="NCBI Taxonomy" id="54121"/>
    <lineage>
        <taxon>Bacteria</taxon>
        <taxon>Bacillati</taxon>
        <taxon>Bacillota</taxon>
        <taxon>Clostridia</taxon>
        <taxon>Halanaerobiales</taxon>
        <taxon>Halanaerobiaceae</taxon>
        <taxon>Halanaerobium</taxon>
    </lineage>
</organism>
<dbReference type="PANTHER" id="PTHR43687">
    <property type="entry name" value="ADENYLYLSULFATE REDUCTASE, BETA SUBUNIT"/>
    <property type="match status" value="1"/>
</dbReference>
<evidence type="ECO:0000256" key="1">
    <source>
        <dbReference type="ARBA" id="ARBA00022485"/>
    </source>
</evidence>
<dbReference type="PROSITE" id="PS51379">
    <property type="entry name" value="4FE4S_FER_2"/>
    <property type="match status" value="2"/>
</dbReference>
<proteinExistence type="predicted"/>
<comment type="caution">
    <text evidence="6">The sequence shown here is derived from an EMBL/GenBank/DDBJ whole genome shotgun (WGS) entry which is preliminary data.</text>
</comment>
<keyword evidence="3" id="KW-0408">Iron</keyword>
<dbReference type="PANTHER" id="PTHR43687:SF4">
    <property type="entry name" value="BLR5484 PROTEIN"/>
    <property type="match status" value="1"/>
</dbReference>
<protein>
    <submittedName>
        <fullName evidence="6">2-oxoglutarate ferredoxin oxidoreductase subunit delta</fullName>
    </submittedName>
</protein>
<feature type="domain" description="4Fe-4S ferredoxin-type" evidence="5">
    <location>
        <begin position="35"/>
        <end position="65"/>
    </location>
</feature>
<dbReference type="Gene3D" id="3.30.70.20">
    <property type="match status" value="1"/>
</dbReference>
<dbReference type="AlphaFoldDB" id="A0A4R8GHR8"/>
<gene>
    <name evidence="6" type="ORF">C7954_12012</name>
</gene>
<dbReference type="Pfam" id="PF13187">
    <property type="entry name" value="Fer4_9"/>
    <property type="match status" value="1"/>
</dbReference>
<evidence type="ECO:0000256" key="3">
    <source>
        <dbReference type="ARBA" id="ARBA00023004"/>
    </source>
</evidence>
<evidence type="ECO:0000313" key="6">
    <source>
        <dbReference type="EMBL" id="TDX42424.1"/>
    </source>
</evidence>
<evidence type="ECO:0000313" key="7">
    <source>
        <dbReference type="Proteomes" id="UP000295472"/>
    </source>
</evidence>
<dbReference type="InterPro" id="IPR050572">
    <property type="entry name" value="Fe-S_Ferredoxin"/>
</dbReference>
<dbReference type="InterPro" id="IPR017896">
    <property type="entry name" value="4Fe4S_Fe-S-bd"/>
</dbReference>
<dbReference type="SUPFAM" id="SSF54862">
    <property type="entry name" value="4Fe-4S ferredoxins"/>
    <property type="match status" value="1"/>
</dbReference>
<dbReference type="RefSeq" id="WP_134059501.1">
    <property type="nucleotide sequence ID" value="NZ_SOEF01000020.1"/>
</dbReference>
<name>A0A4R8GHR8_9FIRM</name>
<dbReference type="GO" id="GO:0046872">
    <property type="term" value="F:metal ion binding"/>
    <property type="evidence" value="ECO:0007669"/>
    <property type="project" value="UniProtKB-KW"/>
</dbReference>
<evidence type="ECO:0000259" key="5">
    <source>
        <dbReference type="PROSITE" id="PS51379"/>
    </source>
</evidence>